<dbReference type="Proteomes" id="UP000014760">
    <property type="component" value="Unassembled WGS sequence"/>
</dbReference>
<evidence type="ECO:0000256" key="1">
    <source>
        <dbReference type="ARBA" id="ARBA00006360"/>
    </source>
</evidence>
<dbReference type="GO" id="GO:0005524">
    <property type="term" value="F:ATP binding"/>
    <property type="evidence" value="ECO:0007669"/>
    <property type="project" value="UniProtKB-KW"/>
</dbReference>
<dbReference type="PRINTS" id="PR00300">
    <property type="entry name" value="CLPPROTEASEA"/>
</dbReference>
<dbReference type="EC" id="2.7.7.7" evidence="2"/>
<dbReference type="GO" id="GO:0009360">
    <property type="term" value="C:DNA polymerase III complex"/>
    <property type="evidence" value="ECO:0007669"/>
    <property type="project" value="InterPro"/>
</dbReference>
<evidence type="ECO:0000313" key="10">
    <source>
        <dbReference type="EMBL" id="ELU08183.1"/>
    </source>
</evidence>
<dbReference type="Pfam" id="PF13177">
    <property type="entry name" value="DNA_pol3_delta2"/>
    <property type="match status" value="1"/>
</dbReference>
<feature type="domain" description="AAA+ ATPase" evidence="9">
    <location>
        <begin position="37"/>
        <end position="179"/>
    </location>
</feature>
<comment type="catalytic activity">
    <reaction evidence="8">
        <text>DNA(n) + a 2'-deoxyribonucleoside 5'-triphosphate = DNA(n+1) + diphosphate</text>
        <dbReference type="Rhea" id="RHEA:22508"/>
        <dbReference type="Rhea" id="RHEA-COMP:17339"/>
        <dbReference type="Rhea" id="RHEA-COMP:17340"/>
        <dbReference type="ChEBI" id="CHEBI:33019"/>
        <dbReference type="ChEBI" id="CHEBI:61560"/>
        <dbReference type="ChEBI" id="CHEBI:173112"/>
        <dbReference type="EC" id="2.7.7.7"/>
    </reaction>
</comment>
<reference evidence="11" key="3">
    <citation type="submission" date="2015-06" db="UniProtKB">
        <authorList>
            <consortium name="EnsemblMetazoa"/>
        </authorList>
    </citation>
    <scope>IDENTIFICATION</scope>
</reference>
<evidence type="ECO:0000256" key="8">
    <source>
        <dbReference type="ARBA" id="ARBA00049244"/>
    </source>
</evidence>
<evidence type="ECO:0000256" key="3">
    <source>
        <dbReference type="ARBA" id="ARBA00022723"/>
    </source>
</evidence>
<evidence type="ECO:0000256" key="7">
    <source>
        <dbReference type="ARBA" id="ARBA00022932"/>
    </source>
</evidence>
<dbReference type="InterPro" id="IPR050238">
    <property type="entry name" value="DNA_Rep/Repair_Clamp_Loader"/>
</dbReference>
<comment type="similarity">
    <text evidence="1">Belongs to the DnaX/STICHEL family.</text>
</comment>
<keyword evidence="5" id="KW-0862">Zinc</keyword>
<dbReference type="InterPro" id="IPR027417">
    <property type="entry name" value="P-loop_NTPase"/>
</dbReference>
<feature type="non-terminal residue" evidence="10">
    <location>
        <position position="214"/>
    </location>
</feature>
<reference evidence="12" key="1">
    <citation type="submission" date="2012-12" db="EMBL/GenBank/DDBJ databases">
        <authorList>
            <person name="Hellsten U."/>
            <person name="Grimwood J."/>
            <person name="Chapman J.A."/>
            <person name="Shapiro H."/>
            <person name="Aerts A."/>
            <person name="Otillar R.P."/>
            <person name="Terry A.Y."/>
            <person name="Boore J.L."/>
            <person name="Simakov O."/>
            <person name="Marletaz F."/>
            <person name="Cho S.-J."/>
            <person name="Edsinger-Gonzales E."/>
            <person name="Havlak P."/>
            <person name="Kuo D.-H."/>
            <person name="Larsson T."/>
            <person name="Lv J."/>
            <person name="Arendt D."/>
            <person name="Savage R."/>
            <person name="Osoegawa K."/>
            <person name="de Jong P."/>
            <person name="Lindberg D.R."/>
            <person name="Seaver E.C."/>
            <person name="Weisblat D.A."/>
            <person name="Putnam N.H."/>
            <person name="Grigoriev I.V."/>
            <person name="Rokhsar D.S."/>
        </authorList>
    </citation>
    <scope>NUCLEOTIDE SEQUENCE</scope>
    <source>
        <strain evidence="12">I ESC-2004</strain>
    </source>
</reference>
<dbReference type="HOGENOM" id="CLU_006229_0_1_1"/>
<gene>
    <name evidence="10" type="ORF">CAPTEDRAFT_50706</name>
</gene>
<dbReference type="SMART" id="SM00382">
    <property type="entry name" value="AAA"/>
    <property type="match status" value="1"/>
</dbReference>
<keyword evidence="3" id="KW-0479">Metal-binding</keyword>
<dbReference type="PANTHER" id="PTHR11669:SF0">
    <property type="entry name" value="PROTEIN STICHEL-LIKE 2"/>
    <property type="match status" value="1"/>
</dbReference>
<evidence type="ECO:0000256" key="2">
    <source>
        <dbReference type="ARBA" id="ARBA00012417"/>
    </source>
</evidence>
<dbReference type="Gene3D" id="1.10.8.60">
    <property type="match status" value="1"/>
</dbReference>
<proteinExistence type="inferred from homology"/>
<evidence type="ECO:0000313" key="11">
    <source>
        <dbReference type="EnsemblMetazoa" id="CapteP50706"/>
    </source>
</evidence>
<evidence type="ECO:0000256" key="5">
    <source>
        <dbReference type="ARBA" id="ARBA00022833"/>
    </source>
</evidence>
<dbReference type="AlphaFoldDB" id="R7UQ01"/>
<dbReference type="NCBIfam" id="TIGR02397">
    <property type="entry name" value="dnaX_nterm"/>
    <property type="match status" value="1"/>
</dbReference>
<dbReference type="OrthoDB" id="8123313at2759"/>
<dbReference type="EnsemblMetazoa" id="CapteT50706">
    <property type="protein sequence ID" value="CapteP50706"/>
    <property type="gene ID" value="CapteG50706"/>
</dbReference>
<name>R7UQ01_CAPTE</name>
<dbReference type="EMBL" id="AMQN01042509">
    <property type="status" value="NOT_ANNOTATED_CDS"/>
    <property type="molecule type" value="Genomic_DNA"/>
</dbReference>
<dbReference type="Gene3D" id="3.40.50.300">
    <property type="entry name" value="P-loop containing nucleotide triphosphate hydrolases"/>
    <property type="match status" value="1"/>
</dbReference>
<keyword evidence="7" id="KW-0548">Nucleotidyltransferase</keyword>
<evidence type="ECO:0000256" key="4">
    <source>
        <dbReference type="ARBA" id="ARBA00022741"/>
    </source>
</evidence>
<keyword evidence="6" id="KW-0067">ATP-binding</keyword>
<dbReference type="InterPro" id="IPR012763">
    <property type="entry name" value="DNA_pol_III_sug/sutau_N"/>
</dbReference>
<dbReference type="InterPro" id="IPR001270">
    <property type="entry name" value="ClpA/B"/>
</dbReference>
<dbReference type="GO" id="GO:0003887">
    <property type="term" value="F:DNA-directed DNA polymerase activity"/>
    <property type="evidence" value="ECO:0007669"/>
    <property type="project" value="UniProtKB-KW"/>
</dbReference>
<evidence type="ECO:0000313" key="12">
    <source>
        <dbReference type="Proteomes" id="UP000014760"/>
    </source>
</evidence>
<keyword evidence="4" id="KW-0547">Nucleotide-binding</keyword>
<dbReference type="EMBL" id="KB299270">
    <property type="protein sequence ID" value="ELU08183.1"/>
    <property type="molecule type" value="Genomic_DNA"/>
</dbReference>
<evidence type="ECO:0000256" key="6">
    <source>
        <dbReference type="ARBA" id="ARBA00022840"/>
    </source>
</evidence>
<keyword evidence="7" id="KW-0808">Transferase</keyword>
<dbReference type="PANTHER" id="PTHR11669">
    <property type="entry name" value="REPLICATION FACTOR C / DNA POLYMERASE III GAMMA-TAU SUBUNIT"/>
    <property type="match status" value="1"/>
</dbReference>
<dbReference type="Pfam" id="PF22608">
    <property type="entry name" value="DNAX_ATPase_lid"/>
    <property type="match status" value="1"/>
</dbReference>
<keyword evidence="12" id="KW-1185">Reference proteome</keyword>
<protein>
    <recommendedName>
        <fullName evidence="2">DNA-directed DNA polymerase</fullName>
        <ecNumber evidence="2">2.7.7.7</ecNumber>
    </recommendedName>
</protein>
<evidence type="ECO:0000259" key="9">
    <source>
        <dbReference type="SMART" id="SM00382"/>
    </source>
</evidence>
<dbReference type="CDD" id="cd00009">
    <property type="entry name" value="AAA"/>
    <property type="match status" value="1"/>
</dbReference>
<accession>R7UQ01</accession>
<dbReference type="STRING" id="283909.R7UQ01"/>
<reference evidence="10 12" key="2">
    <citation type="journal article" date="2013" name="Nature">
        <title>Insights into bilaterian evolution from three spiralian genomes.</title>
        <authorList>
            <person name="Simakov O."/>
            <person name="Marletaz F."/>
            <person name="Cho S.J."/>
            <person name="Edsinger-Gonzales E."/>
            <person name="Havlak P."/>
            <person name="Hellsten U."/>
            <person name="Kuo D.H."/>
            <person name="Larsson T."/>
            <person name="Lv J."/>
            <person name="Arendt D."/>
            <person name="Savage R."/>
            <person name="Osoegawa K."/>
            <person name="de Jong P."/>
            <person name="Grimwood J."/>
            <person name="Chapman J.A."/>
            <person name="Shapiro H."/>
            <person name="Aerts A."/>
            <person name="Otillar R.P."/>
            <person name="Terry A.Y."/>
            <person name="Boore J.L."/>
            <person name="Grigoriev I.V."/>
            <person name="Lindberg D.R."/>
            <person name="Seaver E.C."/>
            <person name="Weisblat D.A."/>
            <person name="Putnam N.H."/>
            <person name="Rokhsar D.S."/>
        </authorList>
    </citation>
    <scope>NUCLEOTIDE SEQUENCE</scope>
    <source>
        <strain evidence="10 12">I ESC-2004</strain>
    </source>
</reference>
<dbReference type="GO" id="GO:0046872">
    <property type="term" value="F:metal ion binding"/>
    <property type="evidence" value="ECO:0007669"/>
    <property type="project" value="UniProtKB-KW"/>
</dbReference>
<dbReference type="FunFam" id="3.40.50.300:FF:000014">
    <property type="entry name" value="DNA polymerase III subunit gamma/tau"/>
    <property type="match status" value="1"/>
</dbReference>
<dbReference type="InterPro" id="IPR045085">
    <property type="entry name" value="HLD_clamp_pol_III_gamma_tau"/>
</dbReference>
<dbReference type="SUPFAM" id="SSF52540">
    <property type="entry name" value="P-loop containing nucleoside triphosphate hydrolases"/>
    <property type="match status" value="1"/>
</dbReference>
<keyword evidence="7" id="KW-0239">DNA-directed DNA polymerase</keyword>
<dbReference type="GO" id="GO:0006261">
    <property type="term" value="P:DNA-templated DNA replication"/>
    <property type="evidence" value="ECO:0007669"/>
    <property type="project" value="TreeGrafter"/>
</dbReference>
<organism evidence="10">
    <name type="scientific">Capitella teleta</name>
    <name type="common">Polychaete worm</name>
    <dbReference type="NCBI Taxonomy" id="283909"/>
    <lineage>
        <taxon>Eukaryota</taxon>
        <taxon>Metazoa</taxon>
        <taxon>Spiralia</taxon>
        <taxon>Lophotrochozoa</taxon>
        <taxon>Annelida</taxon>
        <taxon>Polychaeta</taxon>
        <taxon>Sedentaria</taxon>
        <taxon>Scolecida</taxon>
        <taxon>Capitellidae</taxon>
        <taxon>Capitella</taxon>
    </lineage>
</organism>
<dbReference type="InterPro" id="IPR003593">
    <property type="entry name" value="AAA+_ATPase"/>
</dbReference>
<dbReference type="OMA" id="RDADICM"/>
<sequence length="214" mass="24055">MSYQVLARKWRPRSFKELVGQSHVLQALVNALDQDRLHHAYLFTGTRGVGKTTIARIFAKCLNCEQGVSSMPCGQCSACKEIDDGRFVDLIEVDAASRTRVEDTRELLDNVQYAPTRGRYKVYLIDEVHMLSAHSFNALLKTLEEPPPHVKFLLATTDPQKLPVTILSRCLQFSLKNMTPERIVGHLENILGQEHIPNDVAALWQLARAADGSM</sequence>